<accession>A0A1Z4JSR2</accession>
<dbReference type="AlphaFoldDB" id="A0A1Z4JSR2"/>
<evidence type="ECO:0000259" key="1">
    <source>
        <dbReference type="Pfam" id="PF00899"/>
    </source>
</evidence>
<dbReference type="CDD" id="cd01483">
    <property type="entry name" value="E1_enzyme_family"/>
    <property type="match status" value="1"/>
</dbReference>
<gene>
    <name evidence="2" type="ORF">NIES2135_66560</name>
</gene>
<dbReference type="SUPFAM" id="SSF69572">
    <property type="entry name" value="Activating enzymes of the ubiquitin-like proteins"/>
    <property type="match status" value="1"/>
</dbReference>
<protein>
    <submittedName>
        <fullName evidence="2">UBA/THIF-type NAD/FAD binding fold protein</fullName>
    </submittedName>
</protein>
<dbReference type="InterPro" id="IPR000594">
    <property type="entry name" value="ThiF_NAD_FAD-bd"/>
</dbReference>
<dbReference type="InterPro" id="IPR035985">
    <property type="entry name" value="Ubiquitin-activating_enz"/>
</dbReference>
<dbReference type="Proteomes" id="UP000217895">
    <property type="component" value="Plasmid Plasmid2 dna"/>
</dbReference>
<feature type="domain" description="THIF-type NAD/FAD binding fold" evidence="1">
    <location>
        <begin position="24"/>
        <end position="136"/>
    </location>
</feature>
<dbReference type="GO" id="GO:0008641">
    <property type="term" value="F:ubiquitin-like modifier activating enzyme activity"/>
    <property type="evidence" value="ECO:0007669"/>
    <property type="project" value="InterPro"/>
</dbReference>
<evidence type="ECO:0000313" key="2">
    <source>
        <dbReference type="EMBL" id="BAY59779.1"/>
    </source>
</evidence>
<sequence>MHIINTDYLEAKPIWLGEFDRVLLVLIGCGGNGSYMAETIARFCRLLTQQGKRAQALFIDPQSVEIKNIPRQRFSDAEIGLNKAQVLAARYSLLWGVEILAYPTLFNADLLQGYYNWLIFLIGCVDDGPARSEIAQSLNQNSSSDLPKRWWLDLGNHRESGQILLGSAPTPNHLRWAFQTPSHCLTLPSPALVHPEILLPRPEQLTHAPMSCAEIAILNAQSQSVNGMCAAIASDYLNRLLFGQLKKWATYFDLETGTTQTRYNSPQTIAQFMNR</sequence>
<proteinExistence type="predicted"/>
<geneLocation type="plasmid" evidence="2">
    <name>plasmid2</name>
</geneLocation>
<reference evidence="2 3" key="1">
    <citation type="submission" date="2017-06" db="EMBL/GenBank/DDBJ databases">
        <title>Genome sequencing of cyanobaciteial culture collection at National Institute for Environmental Studies (NIES).</title>
        <authorList>
            <person name="Hirose Y."/>
            <person name="Shimura Y."/>
            <person name="Fujisawa T."/>
            <person name="Nakamura Y."/>
            <person name="Kawachi M."/>
        </authorList>
    </citation>
    <scope>NUCLEOTIDE SEQUENCE [LARGE SCALE GENOMIC DNA]</scope>
    <source>
        <strain evidence="2 3">NIES-2135</strain>
        <plasmid evidence="3">Plasmid Plasmid2 dna</plasmid>
    </source>
</reference>
<evidence type="ECO:0000313" key="3">
    <source>
        <dbReference type="Proteomes" id="UP000217895"/>
    </source>
</evidence>
<dbReference type="EMBL" id="AP018205">
    <property type="protein sequence ID" value="BAY59779.1"/>
    <property type="molecule type" value="Genomic_DNA"/>
</dbReference>
<keyword evidence="3" id="KW-1185">Reference proteome</keyword>
<dbReference type="Gene3D" id="3.40.50.720">
    <property type="entry name" value="NAD(P)-binding Rossmann-like Domain"/>
    <property type="match status" value="1"/>
</dbReference>
<name>A0A1Z4JSR2_LEPBY</name>
<keyword evidence="2" id="KW-0614">Plasmid</keyword>
<organism evidence="2 3">
    <name type="scientific">Leptolyngbya boryana NIES-2135</name>
    <dbReference type="NCBI Taxonomy" id="1973484"/>
    <lineage>
        <taxon>Bacteria</taxon>
        <taxon>Bacillati</taxon>
        <taxon>Cyanobacteriota</taxon>
        <taxon>Cyanophyceae</taxon>
        <taxon>Leptolyngbyales</taxon>
        <taxon>Leptolyngbyaceae</taxon>
        <taxon>Leptolyngbya group</taxon>
        <taxon>Leptolyngbya</taxon>
    </lineage>
</organism>
<dbReference type="Pfam" id="PF00899">
    <property type="entry name" value="ThiF"/>
    <property type="match status" value="1"/>
</dbReference>